<organism evidence="1 2">
    <name type="scientific">Actinoplanes xinjiangensis</name>
    <dbReference type="NCBI Taxonomy" id="512350"/>
    <lineage>
        <taxon>Bacteria</taxon>
        <taxon>Bacillati</taxon>
        <taxon>Actinomycetota</taxon>
        <taxon>Actinomycetes</taxon>
        <taxon>Micromonosporales</taxon>
        <taxon>Micromonosporaceae</taxon>
        <taxon>Actinoplanes</taxon>
    </lineage>
</organism>
<dbReference type="InterPro" id="IPR018699">
    <property type="entry name" value="DUF2203"/>
</dbReference>
<protein>
    <recommendedName>
        <fullName evidence="3">DUF2203 family protein</fullName>
    </recommendedName>
</protein>
<comment type="caution">
    <text evidence="1">The sequence shown here is derived from an EMBL/GenBank/DDBJ whole genome shotgun (WGS) entry which is preliminary data.</text>
</comment>
<name>A0A316FH80_9ACTN</name>
<reference evidence="1 2" key="1">
    <citation type="submission" date="2018-05" db="EMBL/GenBank/DDBJ databases">
        <title>Genomic Encyclopedia of Archaeal and Bacterial Type Strains, Phase II (KMG-II): from individual species to whole genera.</title>
        <authorList>
            <person name="Goeker M."/>
        </authorList>
    </citation>
    <scope>NUCLEOTIDE SEQUENCE [LARGE SCALE GENOMIC DNA]</scope>
    <source>
        <strain evidence="1 2">DSM 45184</strain>
    </source>
</reference>
<proteinExistence type="predicted"/>
<dbReference type="Pfam" id="PF09969">
    <property type="entry name" value="DUF2203"/>
    <property type="match status" value="1"/>
</dbReference>
<dbReference type="EMBL" id="QGGR01000007">
    <property type="protein sequence ID" value="PWK47452.1"/>
    <property type="molecule type" value="Genomic_DNA"/>
</dbReference>
<dbReference type="AlphaFoldDB" id="A0A316FH80"/>
<dbReference type="PIRSF" id="PIRSF016498">
    <property type="entry name" value="UCP016498"/>
    <property type="match status" value="1"/>
</dbReference>
<sequence>MTRTLLVPRPTAFDRLCGMGLFTLTEARAELTRLRPVLDEIVTIRADLVELSAALTPGGAPTPLGGLPERKAAEARLNELMATVQETGADLKGVAPLLVDFPATLDDVPVLLCWLEGDPDITWYHRADLGFAGRRPLPAEPR</sequence>
<gene>
    <name evidence="1" type="ORF">BC793_10762</name>
</gene>
<dbReference type="Proteomes" id="UP000245697">
    <property type="component" value="Unassembled WGS sequence"/>
</dbReference>
<keyword evidence="2" id="KW-1185">Reference proteome</keyword>
<accession>A0A316FH80</accession>
<evidence type="ECO:0008006" key="3">
    <source>
        <dbReference type="Google" id="ProtNLM"/>
    </source>
</evidence>
<evidence type="ECO:0000313" key="1">
    <source>
        <dbReference type="EMBL" id="PWK47452.1"/>
    </source>
</evidence>
<evidence type="ECO:0000313" key="2">
    <source>
        <dbReference type="Proteomes" id="UP000245697"/>
    </source>
</evidence>